<comment type="caution">
    <text evidence="4">Lacks conserved residue(s) required for the propagation of feature annotation.</text>
</comment>
<evidence type="ECO:0000256" key="7">
    <source>
        <dbReference type="RuleBase" id="RU003792"/>
    </source>
</evidence>
<dbReference type="RefSeq" id="WP_066855398.1">
    <property type="nucleotide sequence ID" value="NZ_JXMS01000016.1"/>
</dbReference>
<dbReference type="InterPro" id="IPR020094">
    <property type="entry name" value="TruA/RsuA/RluB/E/F_N"/>
</dbReference>
<dbReference type="EC" id="5.4.99.12" evidence="4"/>
<dbReference type="InterPro" id="IPR001406">
    <property type="entry name" value="PsdUridine_synth_TruA"/>
</dbReference>
<dbReference type="AlphaFoldDB" id="A0A1B7XBZ2"/>
<dbReference type="InterPro" id="IPR020097">
    <property type="entry name" value="PsdUridine_synth_TruA_a/b_dom"/>
</dbReference>
<dbReference type="Pfam" id="PF01416">
    <property type="entry name" value="PseudoU_synth_1"/>
    <property type="match status" value="2"/>
</dbReference>
<gene>
    <name evidence="4" type="primary">truA</name>
    <name evidence="9" type="ORF">SP90_10190</name>
</gene>
<evidence type="ECO:0000256" key="4">
    <source>
        <dbReference type="HAMAP-Rule" id="MF_00171"/>
    </source>
</evidence>
<dbReference type="GO" id="GO:0160147">
    <property type="term" value="F:tRNA pseudouridine(38-40) synthase activity"/>
    <property type="evidence" value="ECO:0007669"/>
    <property type="project" value="UniProtKB-EC"/>
</dbReference>
<evidence type="ECO:0000256" key="6">
    <source>
        <dbReference type="PIRSR" id="PIRSR001430-2"/>
    </source>
</evidence>
<keyword evidence="2 4" id="KW-0819">tRNA processing</keyword>
<comment type="similarity">
    <text evidence="1 4 7">Belongs to the tRNA pseudouridine synthase TruA family.</text>
</comment>
<dbReference type="SUPFAM" id="SSF55120">
    <property type="entry name" value="Pseudouridine synthase"/>
    <property type="match status" value="1"/>
</dbReference>
<evidence type="ECO:0000259" key="8">
    <source>
        <dbReference type="Pfam" id="PF01416"/>
    </source>
</evidence>
<keyword evidence="3 4" id="KW-0413">Isomerase</keyword>
<dbReference type="PANTHER" id="PTHR11142">
    <property type="entry name" value="PSEUDOURIDYLATE SYNTHASE"/>
    <property type="match status" value="1"/>
</dbReference>
<protein>
    <recommendedName>
        <fullName evidence="4">tRNA pseudouridine synthase A</fullName>
        <ecNumber evidence="4">5.4.99.12</ecNumber>
    </recommendedName>
    <alternativeName>
        <fullName evidence="4">tRNA pseudouridine(38-40) synthase</fullName>
    </alternativeName>
    <alternativeName>
        <fullName evidence="4">tRNA pseudouridylate synthase I</fullName>
    </alternativeName>
    <alternativeName>
        <fullName evidence="4">tRNA-uridine isomerase I</fullName>
    </alternativeName>
</protein>
<dbReference type="HAMAP" id="MF_00171">
    <property type="entry name" value="TruA"/>
    <property type="match status" value="1"/>
</dbReference>
<feature type="domain" description="Pseudouridine synthase I TruA alpha/beta" evidence="8">
    <location>
        <begin position="148"/>
        <end position="257"/>
    </location>
</feature>
<sequence length="257" mass="28710">MPRIKITVAYIGTRYVGWQLQPPREEHPQPTVQGELEKVLTAVTGTLIRVHGSGRTDSGVHADAQVAHFDLPEKWKNVNWQKVFTTKLPHDIAVTSVETVDDEFHSRFSAKAKSYTYTLWLKNEFVLPARYPFVWKTGPLDIAAMEKAASYLIGEHDFATYQNAGTEITNTVRTITKIAHNCPDYATRDTLPDELVWTVEAHGFLKQMVRNIMGTLVACGRHKISPDSVPDLLAAKERSAAPATAPARGLSMHKVSY</sequence>
<dbReference type="OrthoDB" id="9811823at2"/>
<dbReference type="InterPro" id="IPR020103">
    <property type="entry name" value="PsdUridine_synth_cat_dom_sf"/>
</dbReference>
<dbReference type="EMBL" id="JXMS01000016">
    <property type="protein sequence ID" value="OBQ50275.1"/>
    <property type="molecule type" value="Genomic_DNA"/>
</dbReference>
<evidence type="ECO:0000313" key="9">
    <source>
        <dbReference type="EMBL" id="OBQ50275.1"/>
    </source>
</evidence>
<evidence type="ECO:0000256" key="2">
    <source>
        <dbReference type="ARBA" id="ARBA00022694"/>
    </source>
</evidence>
<proteinExistence type="inferred from homology"/>
<feature type="active site" description="Nucleophile" evidence="4 5">
    <location>
        <position position="57"/>
    </location>
</feature>
<comment type="caution">
    <text evidence="9">The sequence shown here is derived from an EMBL/GenBank/DDBJ whole genome shotgun (WGS) entry which is preliminary data.</text>
</comment>
<keyword evidence="10" id="KW-1185">Reference proteome</keyword>
<dbReference type="GO" id="GO:0003723">
    <property type="term" value="F:RNA binding"/>
    <property type="evidence" value="ECO:0007669"/>
    <property type="project" value="InterPro"/>
</dbReference>
<comment type="function">
    <text evidence="4">Formation of pseudouridine at positions 38, 39 and 40 in the anticodon stem and loop of transfer RNAs.</text>
</comment>
<reference evidence="9 10" key="1">
    <citation type="submission" date="2015-01" db="EMBL/GenBank/DDBJ databases">
        <title>Desulfovibrio sp. JC271 draft genome sequence.</title>
        <authorList>
            <person name="Shivani Y."/>
            <person name="Subhash Y."/>
            <person name="Sasikala C."/>
            <person name="Ramana C.V."/>
        </authorList>
    </citation>
    <scope>NUCLEOTIDE SEQUENCE [LARGE SCALE GENOMIC DNA]</scope>
    <source>
        <strain evidence="9 10">JC271</strain>
    </source>
</reference>
<name>A0A1B7XBZ2_9BACT</name>
<dbReference type="GO" id="GO:0031119">
    <property type="term" value="P:tRNA pseudouridine synthesis"/>
    <property type="evidence" value="ECO:0007669"/>
    <property type="project" value="UniProtKB-UniRule"/>
</dbReference>
<dbReference type="STRING" id="1560234.SP90_10190"/>
<evidence type="ECO:0000256" key="5">
    <source>
        <dbReference type="PIRSR" id="PIRSR001430-1"/>
    </source>
</evidence>
<dbReference type="CDD" id="cd02570">
    <property type="entry name" value="PseudoU_synth_EcTruA"/>
    <property type="match status" value="1"/>
</dbReference>
<dbReference type="PIRSF" id="PIRSF001430">
    <property type="entry name" value="tRNA_psdUrid_synth"/>
    <property type="match status" value="1"/>
</dbReference>
<dbReference type="FunFam" id="3.30.70.580:FF:000001">
    <property type="entry name" value="tRNA pseudouridine synthase A"/>
    <property type="match status" value="1"/>
</dbReference>
<organism evidence="9 10">
    <name type="scientific">Halodesulfovibrio spirochaetisodalis</name>
    <dbReference type="NCBI Taxonomy" id="1560234"/>
    <lineage>
        <taxon>Bacteria</taxon>
        <taxon>Pseudomonadati</taxon>
        <taxon>Thermodesulfobacteriota</taxon>
        <taxon>Desulfovibrionia</taxon>
        <taxon>Desulfovibrionales</taxon>
        <taxon>Desulfovibrionaceae</taxon>
        <taxon>Halodesulfovibrio</taxon>
    </lineage>
</organism>
<comment type="catalytic activity">
    <reaction evidence="4 7">
        <text>uridine(38/39/40) in tRNA = pseudouridine(38/39/40) in tRNA</text>
        <dbReference type="Rhea" id="RHEA:22376"/>
        <dbReference type="Rhea" id="RHEA-COMP:10085"/>
        <dbReference type="Rhea" id="RHEA-COMP:10087"/>
        <dbReference type="ChEBI" id="CHEBI:65314"/>
        <dbReference type="ChEBI" id="CHEBI:65315"/>
        <dbReference type="EC" id="5.4.99.12"/>
    </reaction>
</comment>
<dbReference type="Gene3D" id="3.30.70.660">
    <property type="entry name" value="Pseudouridine synthase I, catalytic domain, C-terminal subdomain"/>
    <property type="match status" value="1"/>
</dbReference>
<accession>A0A1B7XBZ2</accession>
<dbReference type="Proteomes" id="UP000091979">
    <property type="component" value="Unassembled WGS sequence"/>
</dbReference>
<evidence type="ECO:0000313" key="10">
    <source>
        <dbReference type="Proteomes" id="UP000091979"/>
    </source>
</evidence>
<dbReference type="PANTHER" id="PTHR11142:SF0">
    <property type="entry name" value="TRNA PSEUDOURIDINE SYNTHASE-LIKE 1"/>
    <property type="match status" value="1"/>
</dbReference>
<dbReference type="PATRIC" id="fig|1560234.3.peg.878"/>
<comment type="subunit">
    <text evidence="4">Homodimer.</text>
</comment>
<dbReference type="NCBIfam" id="TIGR00071">
    <property type="entry name" value="hisT_truA"/>
    <property type="match status" value="1"/>
</dbReference>
<dbReference type="InterPro" id="IPR020095">
    <property type="entry name" value="PsdUridine_synth_TruA_C"/>
</dbReference>
<evidence type="ECO:0000256" key="1">
    <source>
        <dbReference type="ARBA" id="ARBA00009375"/>
    </source>
</evidence>
<evidence type="ECO:0000256" key="3">
    <source>
        <dbReference type="ARBA" id="ARBA00023235"/>
    </source>
</evidence>
<feature type="binding site" evidence="4 6">
    <location>
        <position position="115"/>
    </location>
    <ligand>
        <name>substrate</name>
    </ligand>
</feature>
<dbReference type="Gene3D" id="3.30.70.580">
    <property type="entry name" value="Pseudouridine synthase I, catalytic domain, N-terminal subdomain"/>
    <property type="match status" value="1"/>
</dbReference>
<feature type="domain" description="Pseudouridine synthase I TruA alpha/beta" evidence="8">
    <location>
        <begin position="8"/>
        <end position="108"/>
    </location>
</feature>